<dbReference type="SUPFAM" id="SSF56091">
    <property type="entry name" value="DNA ligase/mRNA capping enzyme, catalytic domain"/>
    <property type="match status" value="1"/>
</dbReference>
<dbReference type="Pfam" id="PF09414">
    <property type="entry name" value="RNA_ligase"/>
    <property type="match status" value="1"/>
</dbReference>
<dbReference type="EMBL" id="LAZR01014771">
    <property type="protein sequence ID" value="KKM16022.1"/>
    <property type="molecule type" value="Genomic_DNA"/>
</dbReference>
<proteinExistence type="predicted"/>
<dbReference type="InterPro" id="IPR021122">
    <property type="entry name" value="RNA_ligase_dom_REL/Rnl2"/>
</dbReference>
<reference evidence="2" key="1">
    <citation type="journal article" date="2015" name="Nature">
        <title>Complex archaea that bridge the gap between prokaryotes and eukaryotes.</title>
        <authorList>
            <person name="Spang A."/>
            <person name="Saw J.H."/>
            <person name="Jorgensen S.L."/>
            <person name="Zaremba-Niedzwiedzka K."/>
            <person name="Martijn J."/>
            <person name="Lind A.E."/>
            <person name="van Eijk R."/>
            <person name="Schleper C."/>
            <person name="Guy L."/>
            <person name="Ettema T.J."/>
        </authorList>
    </citation>
    <scope>NUCLEOTIDE SEQUENCE</scope>
</reference>
<dbReference type="Gene3D" id="3.30.470.30">
    <property type="entry name" value="DNA ligase/mRNA capping enzyme"/>
    <property type="match status" value="1"/>
</dbReference>
<protein>
    <recommendedName>
        <fullName evidence="1">RNA ligase domain-containing protein</fullName>
    </recommendedName>
</protein>
<organism evidence="2">
    <name type="scientific">marine sediment metagenome</name>
    <dbReference type="NCBI Taxonomy" id="412755"/>
    <lineage>
        <taxon>unclassified sequences</taxon>
        <taxon>metagenomes</taxon>
        <taxon>ecological metagenomes</taxon>
    </lineage>
</organism>
<comment type="caution">
    <text evidence="2">The sequence shown here is derived from an EMBL/GenBank/DDBJ whole genome shotgun (WGS) entry which is preliminary data.</text>
</comment>
<name>A0A0F9HLL0_9ZZZZ</name>
<evidence type="ECO:0000313" key="2">
    <source>
        <dbReference type="EMBL" id="KKM16022.1"/>
    </source>
</evidence>
<dbReference type="AlphaFoldDB" id="A0A0F9HLL0"/>
<accession>A0A0F9HLL0</accession>
<gene>
    <name evidence="2" type="ORF">LCGC14_1690090</name>
</gene>
<sequence>MSEYCKIQTVFKRDPATKCRTLLEGEYSLPAFEYLRDCEWVFTEKIDGTNIRVTWNGGEHDGIEFGGRTDAAQIPATLIKRLQDLLPVERFVENDIPPMVLYGEGYGAKIQKGGGNYKADGQDFVLFDVRCGGLWLERVNVYDIAAKMLLDTVPVIATGNLGAMVEKVRSGFESKWGPFPAEGIVARPTTELLTRRGERIITKIKHRDFVGGKP</sequence>
<evidence type="ECO:0000259" key="1">
    <source>
        <dbReference type="Pfam" id="PF09414"/>
    </source>
</evidence>
<feature type="domain" description="RNA ligase" evidence="1">
    <location>
        <begin position="39"/>
        <end position="204"/>
    </location>
</feature>